<feature type="compositionally biased region" description="Polar residues" evidence="5">
    <location>
        <begin position="1674"/>
        <end position="1684"/>
    </location>
</feature>
<dbReference type="Pfam" id="PF07926">
    <property type="entry name" value="TPR_MLP1_2"/>
    <property type="match status" value="1"/>
</dbReference>
<dbReference type="GO" id="GO:0006606">
    <property type="term" value="P:protein import into nucleus"/>
    <property type="evidence" value="ECO:0007669"/>
    <property type="project" value="InterPro"/>
</dbReference>
<feature type="coiled-coil region" evidence="4">
    <location>
        <begin position="862"/>
        <end position="896"/>
    </location>
</feature>
<feature type="coiled-coil region" evidence="4">
    <location>
        <begin position="1217"/>
        <end position="1443"/>
    </location>
</feature>
<gene>
    <name evidence="8" type="primary">SUVC11G3060</name>
    <name evidence="8" type="ORF">SUVC_11G3060</name>
</gene>
<feature type="coiled-coil region" evidence="4">
    <location>
        <begin position="78"/>
        <end position="143"/>
    </location>
</feature>
<evidence type="ECO:0000259" key="6">
    <source>
        <dbReference type="Pfam" id="PF07926"/>
    </source>
</evidence>
<evidence type="ECO:0000256" key="2">
    <source>
        <dbReference type="ARBA" id="ARBA00023054"/>
    </source>
</evidence>
<evidence type="ECO:0008006" key="10">
    <source>
        <dbReference type="Google" id="ProtNLM"/>
    </source>
</evidence>
<dbReference type="EMBL" id="OX365922">
    <property type="protein sequence ID" value="CAI4045618.1"/>
    <property type="molecule type" value="Genomic_DNA"/>
</dbReference>
<dbReference type="GO" id="GO:0006406">
    <property type="term" value="P:mRNA export from nucleus"/>
    <property type="evidence" value="ECO:0007669"/>
    <property type="project" value="TreeGrafter"/>
</dbReference>
<keyword evidence="3" id="KW-0539">Nucleus</keyword>
<evidence type="ECO:0000256" key="3">
    <source>
        <dbReference type="ARBA" id="ARBA00023242"/>
    </source>
</evidence>
<feature type="coiled-coil region" evidence="4">
    <location>
        <begin position="557"/>
        <end position="653"/>
    </location>
</feature>
<dbReference type="Proteomes" id="UP001162090">
    <property type="component" value="Chromosome 11"/>
</dbReference>
<dbReference type="InterPro" id="IPR012929">
    <property type="entry name" value="Nucleoprot-TPR/MLP1-2_dom"/>
</dbReference>
<name>A0AA35J456_SACUV</name>
<feature type="coiled-coil region" evidence="4">
    <location>
        <begin position="197"/>
        <end position="224"/>
    </location>
</feature>
<protein>
    <recommendedName>
        <fullName evidence="10">Mlp1p</fullName>
    </recommendedName>
</protein>
<feature type="coiled-coil region" evidence="4">
    <location>
        <begin position="257"/>
        <end position="360"/>
    </location>
</feature>
<keyword evidence="2 4" id="KW-0175">Coiled coil</keyword>
<feature type="coiled-coil region" evidence="4">
    <location>
        <begin position="941"/>
        <end position="1116"/>
    </location>
</feature>
<dbReference type="PANTHER" id="PTHR18898:SF2">
    <property type="entry name" value="NUCLEOPROTEIN TPR"/>
    <property type="match status" value="1"/>
</dbReference>
<evidence type="ECO:0000256" key="1">
    <source>
        <dbReference type="ARBA" id="ARBA00004123"/>
    </source>
</evidence>
<organism evidence="8 9">
    <name type="scientific">Saccharomyces uvarum</name>
    <name type="common">Yeast</name>
    <name type="synonym">Saccharomyces bayanus var. uvarum</name>
    <dbReference type="NCBI Taxonomy" id="230603"/>
    <lineage>
        <taxon>Eukaryota</taxon>
        <taxon>Fungi</taxon>
        <taxon>Dikarya</taxon>
        <taxon>Ascomycota</taxon>
        <taxon>Saccharomycotina</taxon>
        <taxon>Saccharomycetes</taxon>
        <taxon>Saccharomycetales</taxon>
        <taxon>Saccharomycetaceae</taxon>
        <taxon>Saccharomyces</taxon>
    </lineage>
</organism>
<feature type="domain" description="Nucleoprotein TPR/MLP1-2" evidence="6">
    <location>
        <begin position="1000"/>
        <end position="1126"/>
    </location>
</feature>
<feature type="domain" description="NUA/TPR/MLP1-2-like" evidence="7">
    <location>
        <begin position="460"/>
        <end position="564"/>
    </location>
</feature>
<dbReference type="GO" id="GO:0017056">
    <property type="term" value="F:structural constituent of nuclear pore"/>
    <property type="evidence" value="ECO:0007669"/>
    <property type="project" value="TreeGrafter"/>
</dbReference>
<sequence>MSDRNASMRSTQNDEDTGERLNAIASFFDCSLEQVKSIDRDIVTHLNDKLLQFNELKSENIQITVTLDELKTNSAKKINSLKTEMEDVLRQNDEIRKERNDTSSKFESVQREKTHLSNELESIKRKLSDLSEEKKEIQSSQQRTLKILDERLKELEMVKAASNHSDSECKKLRSTILELETKQQTYISNDLNSKSQLERRTQELNLLQSNKDWLEKELSSKNQQYLSYRQKTNTIISEIRNDLNRIRNDFQLEKTNNDVLRQKNNELSKDLQEKLLQIKTLSDSSNSEKRDFSAEITLKQRLIDLLESQLNAVKEELNNTRESNYSDVNSDDSKQLISENEKLLKDLQLTKHKLVQCENECLRLSSITEEAGKEDGILTSKSNGDFILLKKQLIKEKRAKEHLQNQIESFIVELEHKVPIINSFKERTDTLENELNNAALLLEHTSNEKNAKIKELKVKNEKLAEYKDEIHILSKQRLDLCRQIQYLLVTNSVSNDSKGPLRKEEIKFIQNILQNDDSATTESDSQKIVTERLVEFRDIIQLQEKNSELLRVTRNLADKLESNENKSKNYLKNIENETINEAKEAILTLQSQKVQLESKIHELEKEREKFKNWTMDQETSPNNSVIQQLTETKRELESQTQDLQARISQVTRESTENMSLLNKELQDLYDSKSSLSIELGREKSSRILAEERFKLLSNTLDLAKAENDQLRKRSINLQNAISKQDSKTQETLNDYVSCKSKLSAIETELSNLKLERTLKIELEKNLKQELSELSSEKTSLHIMVTQLQTLQKERENLLDETKKSCQNKIDALQNAQNELKTEAIRKDQYIKQLEEDNDSKIEWYQNKIETLRKDHESVMSSLNEKQIEVERFQYEIKSLEKEIEENKIRLHTYNVLDESINDDSLRRELEKSKINLTDAYSQIQEYKKLYETTDKSLQEMSSQLDESNKAFSNQIQNLTDEKTSLEDKVSLLREQMSNLNNELDLQNQAMEKEKAEFKKKISILQNNNKEIEAVKTEYESKLSKIQKDLDQQTIYANTAQNNYEQELQKHADVSKTISELREQLHTYKGQVETLNLARGQFEKALKENETNWNSQKESLLEQLDLSNSRIEDLSSQNKLLYDQIELYTTTGNKPTDAKSGSVLNNDILITLRRERDILDTKVAVAERDAKMLRQKISLIDVELQEARTKLCNSKVENEKRSFIIQQHDEVMEKLNQLNLLRESNTTLRNELDSSNSKNKELQSELERLRGNIAPIESELAALKFSIQEKEQEIRLTKEEVHRWKKRSQDIMEKHQQLSSTDYEKLETEIESLKAQLEDKTQQGADSEEKFNRLRRQAQEKLKASKLSQDSFIEQLNELKDAKLALEKSLNNANARIQELEDAKVAENRNQLSMIKKLQEDTEENSKELETKLEENAISYDSTVKKLNEEIGILKEELEKQRQIQQQFQAAAGTEQDDLSKVVESMKRSFEEDKIKFIEEKTREVNQKIREFQEAQEAEETGLKPSNINIDEIKKQWEAEHNEEVSKKIREAEEALKKRIRLPTEEKISKIIERKKEDLEKEFDEKVEERLKSISQSGKMEDIFQKQLESRIQEKQKELENEYNKKLQEKLRELPSSDIISSDDKDKLRADIEAQLREEFNHELQTIKKKSFEEGKQQAMMKTTLLERKLAKMESQLSETKQSVDSPPKHLSKMPNPLLGLPRKIEENSNPPYNPLLSGEKLLKLNSKSSSSGGFNPFTSPSPNKPLQGDEAEREPSSNETEPPTHLAPSFNIPATQGLNSSSSTLSTDTNDEERTVNEQEENNAFDGIGQFQDRKVQEEGENLIEIAGASKDESKSNKRPIDEVGELKDDDDEVNTDSTNEAKKIKTDNEEEKEQQKEQGKVDVNDQNEEKNDNPSPE</sequence>
<feature type="coiled-coil region" evidence="4">
    <location>
        <begin position="780"/>
        <end position="832"/>
    </location>
</feature>
<feature type="compositionally biased region" description="Basic and acidic residues" evidence="5">
    <location>
        <begin position="1860"/>
        <end position="1898"/>
    </location>
</feature>
<dbReference type="InterPro" id="IPR057974">
    <property type="entry name" value="NUA/TPR/MLP1-2-like_dom"/>
</dbReference>
<dbReference type="InterPro" id="IPR001611">
    <property type="entry name" value="Leu-rich_rpt"/>
</dbReference>
<feature type="compositionally biased region" description="Low complexity" evidence="5">
    <location>
        <begin position="1778"/>
        <end position="1788"/>
    </location>
</feature>
<dbReference type="PROSITE" id="PS51450">
    <property type="entry name" value="LRR"/>
    <property type="match status" value="1"/>
</dbReference>
<accession>A0AA35J456</accession>
<dbReference type="Pfam" id="PF25785">
    <property type="entry name" value="TPR"/>
    <property type="match status" value="1"/>
</dbReference>
<evidence type="ECO:0000256" key="5">
    <source>
        <dbReference type="SAM" id="MobiDB-lite"/>
    </source>
</evidence>
<dbReference type="GO" id="GO:0005643">
    <property type="term" value="C:nuclear pore"/>
    <property type="evidence" value="ECO:0007669"/>
    <property type="project" value="TreeGrafter"/>
</dbReference>
<comment type="subcellular location">
    <subcellularLocation>
        <location evidence="1">Nucleus</location>
    </subcellularLocation>
</comment>
<evidence type="ECO:0000313" key="9">
    <source>
        <dbReference type="Proteomes" id="UP001162090"/>
    </source>
</evidence>
<feature type="coiled-coil region" evidence="4">
    <location>
        <begin position="693"/>
        <end position="720"/>
    </location>
</feature>
<proteinExistence type="predicted"/>
<feature type="coiled-coil region" evidence="4">
    <location>
        <begin position="421"/>
        <end position="476"/>
    </location>
</feature>
<feature type="region of interest" description="Disordered" evidence="5">
    <location>
        <begin position="1666"/>
        <end position="1898"/>
    </location>
</feature>
<feature type="compositionally biased region" description="Basic and acidic residues" evidence="5">
    <location>
        <begin position="1830"/>
        <end position="1847"/>
    </location>
</feature>
<evidence type="ECO:0000259" key="7">
    <source>
        <dbReference type="Pfam" id="PF25785"/>
    </source>
</evidence>
<feature type="compositionally biased region" description="Low complexity" evidence="5">
    <location>
        <begin position="1715"/>
        <end position="1733"/>
    </location>
</feature>
<feature type="coiled-coil region" evidence="4">
    <location>
        <begin position="1474"/>
        <end position="1612"/>
    </location>
</feature>
<reference evidence="8" key="1">
    <citation type="submission" date="2022-10" db="EMBL/GenBank/DDBJ databases">
        <authorList>
            <person name="Byrne P K."/>
        </authorList>
    </citation>
    <scope>NUCLEOTIDE SEQUENCE</scope>
    <source>
        <strain evidence="8">CBS7001</strain>
    </source>
</reference>
<evidence type="ECO:0000313" key="8">
    <source>
        <dbReference type="EMBL" id="CAI4045618.1"/>
    </source>
</evidence>
<dbReference type="PANTHER" id="PTHR18898">
    <property type="entry name" value="NUCLEOPROTEIN TPR-RELATED"/>
    <property type="match status" value="1"/>
</dbReference>
<evidence type="ECO:0000256" key="4">
    <source>
        <dbReference type="SAM" id="Coils"/>
    </source>
</evidence>